<dbReference type="Proteomes" id="UP000244855">
    <property type="component" value="Unassembled WGS sequence"/>
</dbReference>
<sequence>MSLFTSFIFSFAVFSTTVTSVHALPITNDHEYLRKRSQYSKNTVTMGFGIAIGVVLFAITMFYLGLRRGQTGSLLWWRTRSKERSQVRKPQPSQPAKPVPQFQSIKPPKLLRTATAISISASVISTPRPLHASSFSLVSPIDEKFDLRFERPQLEKPQQAITAVPIYEETAPAPQIFELSDTSLTRPPSIAKPISKCELIRNNYLSKRIAPTTPKLSRFPSYRASPFSPVSAPPTPGLTRKLSFEDWRKEYAPSRRGTAPTRLTTSTTRHRRRQSSLTWVCPSVLDKEVDVAIFEVDESESDSITVFEEDMMEIHTVLEEEETRPSSRSSQATLVTPISPRILSFASKKDLEWPSTPTSPNFPLPLLLRLRPAFEGEEEEEEEEGKEKWDYSSATDVDDDMSAASDFSDVSDDEEDRDEFEYDANFDFDIKAIEAGVGVDDDAIEIELDVESVCGDGPASTSSFSPESNQEKEEEKEEEEEEDQQENTSSFFPPSITHTLSHQQRSASEPTTPAPDTLQIPRPRSRTYAAATDNEEMDWTGIEWLQTVYARRKSFRSLSLGGLSTNSALH</sequence>
<feature type="region of interest" description="Disordered" evidence="1">
    <location>
        <begin position="251"/>
        <end position="270"/>
    </location>
</feature>
<feature type="compositionally biased region" description="Acidic residues" evidence="1">
    <location>
        <begin position="472"/>
        <end position="485"/>
    </location>
</feature>
<dbReference type="OrthoDB" id="3801360at2759"/>
<feature type="transmembrane region" description="Helical" evidence="2">
    <location>
        <begin position="47"/>
        <end position="66"/>
    </location>
</feature>
<accession>A0A2V1DEP9</accession>
<feature type="compositionally biased region" description="Acidic residues" evidence="1">
    <location>
        <begin position="409"/>
        <end position="418"/>
    </location>
</feature>
<keyword evidence="2" id="KW-0812">Transmembrane</keyword>
<feature type="compositionally biased region" description="Low complexity" evidence="1">
    <location>
        <begin position="256"/>
        <end position="267"/>
    </location>
</feature>
<evidence type="ECO:0000313" key="4">
    <source>
        <dbReference type="EMBL" id="PVH95594.1"/>
    </source>
</evidence>
<dbReference type="EMBL" id="KZ805490">
    <property type="protein sequence ID" value="PVH95594.1"/>
    <property type="molecule type" value="Genomic_DNA"/>
</dbReference>
<gene>
    <name evidence="4" type="ORF">DM02DRAFT_632716</name>
</gene>
<feature type="compositionally biased region" description="Polar residues" evidence="1">
    <location>
        <begin position="486"/>
        <end position="511"/>
    </location>
</feature>
<feature type="region of interest" description="Disordered" evidence="1">
    <location>
        <begin position="453"/>
        <end position="532"/>
    </location>
</feature>
<evidence type="ECO:0000256" key="3">
    <source>
        <dbReference type="SAM" id="SignalP"/>
    </source>
</evidence>
<feature type="compositionally biased region" description="Acidic residues" evidence="1">
    <location>
        <begin position="375"/>
        <end position="384"/>
    </location>
</feature>
<evidence type="ECO:0000256" key="1">
    <source>
        <dbReference type="SAM" id="MobiDB-lite"/>
    </source>
</evidence>
<evidence type="ECO:0000313" key="5">
    <source>
        <dbReference type="Proteomes" id="UP000244855"/>
    </source>
</evidence>
<feature type="chain" id="PRO_5016161699" evidence="3">
    <location>
        <begin position="24"/>
        <end position="570"/>
    </location>
</feature>
<reference evidence="4 5" key="1">
    <citation type="journal article" date="2018" name="Sci. Rep.">
        <title>Comparative genomics provides insights into the lifestyle and reveals functional heterogeneity of dark septate endophytic fungi.</title>
        <authorList>
            <person name="Knapp D.G."/>
            <person name="Nemeth J.B."/>
            <person name="Barry K."/>
            <person name="Hainaut M."/>
            <person name="Henrissat B."/>
            <person name="Johnson J."/>
            <person name="Kuo A."/>
            <person name="Lim J.H.P."/>
            <person name="Lipzen A."/>
            <person name="Nolan M."/>
            <person name="Ohm R.A."/>
            <person name="Tamas L."/>
            <person name="Grigoriev I.V."/>
            <person name="Spatafora J.W."/>
            <person name="Nagy L.G."/>
            <person name="Kovacs G.M."/>
        </authorList>
    </citation>
    <scope>NUCLEOTIDE SEQUENCE [LARGE SCALE GENOMIC DNA]</scope>
    <source>
        <strain evidence="4 5">DSE2036</strain>
    </source>
</reference>
<feature type="signal peptide" evidence="3">
    <location>
        <begin position="1"/>
        <end position="23"/>
    </location>
</feature>
<keyword evidence="3" id="KW-0732">Signal</keyword>
<keyword evidence="2" id="KW-0472">Membrane</keyword>
<proteinExistence type="predicted"/>
<evidence type="ECO:0000256" key="2">
    <source>
        <dbReference type="SAM" id="Phobius"/>
    </source>
</evidence>
<feature type="region of interest" description="Disordered" evidence="1">
    <location>
        <begin position="375"/>
        <end position="418"/>
    </location>
</feature>
<keyword evidence="5" id="KW-1185">Reference proteome</keyword>
<name>A0A2V1DEP9_9PLEO</name>
<organism evidence="4 5">
    <name type="scientific">Periconia macrospinosa</name>
    <dbReference type="NCBI Taxonomy" id="97972"/>
    <lineage>
        <taxon>Eukaryota</taxon>
        <taxon>Fungi</taxon>
        <taxon>Dikarya</taxon>
        <taxon>Ascomycota</taxon>
        <taxon>Pezizomycotina</taxon>
        <taxon>Dothideomycetes</taxon>
        <taxon>Pleosporomycetidae</taxon>
        <taxon>Pleosporales</taxon>
        <taxon>Massarineae</taxon>
        <taxon>Periconiaceae</taxon>
        <taxon>Periconia</taxon>
    </lineage>
</organism>
<protein>
    <submittedName>
        <fullName evidence="4">Uncharacterized protein</fullName>
    </submittedName>
</protein>
<dbReference type="AlphaFoldDB" id="A0A2V1DEP9"/>
<keyword evidence="2" id="KW-1133">Transmembrane helix</keyword>
<feature type="compositionally biased region" description="Polar residues" evidence="1">
    <location>
        <begin position="459"/>
        <end position="468"/>
    </location>
</feature>